<comment type="caution">
    <text evidence="1">The sequence shown here is derived from an EMBL/GenBank/DDBJ whole genome shotgun (WGS) entry which is preliminary data.</text>
</comment>
<protein>
    <submittedName>
        <fullName evidence="1">Uncharacterized protein</fullName>
    </submittedName>
</protein>
<sequence>MLIIKTSDEVLLLWIQNEDDKSQVKVEGLLIKGEPHTNLLLKKPVKLAVKEGGEGIHDRNN</sequence>
<dbReference type="EMBL" id="MHJI01000031">
    <property type="protein sequence ID" value="OGY64844.1"/>
    <property type="molecule type" value="Genomic_DNA"/>
</dbReference>
<proteinExistence type="predicted"/>
<accession>A0A1G1ZJT0</accession>
<dbReference type="AlphaFoldDB" id="A0A1G1ZJT0"/>
<name>A0A1G1ZJT0_9BACT</name>
<gene>
    <name evidence="1" type="ORF">A3A04_01890</name>
</gene>
<dbReference type="Proteomes" id="UP000178517">
    <property type="component" value="Unassembled WGS sequence"/>
</dbReference>
<organism evidence="1 2">
    <name type="scientific">Candidatus Harrisonbacteria bacterium RIFCSPLOWO2_01_FULL_40_28</name>
    <dbReference type="NCBI Taxonomy" id="1798406"/>
    <lineage>
        <taxon>Bacteria</taxon>
        <taxon>Candidatus Harrisoniibacteriota</taxon>
    </lineage>
</organism>
<reference evidence="1 2" key="1">
    <citation type="journal article" date="2016" name="Nat. Commun.">
        <title>Thousands of microbial genomes shed light on interconnected biogeochemical processes in an aquifer system.</title>
        <authorList>
            <person name="Anantharaman K."/>
            <person name="Brown C.T."/>
            <person name="Hug L.A."/>
            <person name="Sharon I."/>
            <person name="Castelle C.J."/>
            <person name="Probst A.J."/>
            <person name="Thomas B.C."/>
            <person name="Singh A."/>
            <person name="Wilkins M.J."/>
            <person name="Karaoz U."/>
            <person name="Brodie E.L."/>
            <person name="Williams K.H."/>
            <person name="Hubbard S.S."/>
            <person name="Banfield J.F."/>
        </authorList>
    </citation>
    <scope>NUCLEOTIDE SEQUENCE [LARGE SCALE GENOMIC DNA]</scope>
</reference>
<evidence type="ECO:0000313" key="2">
    <source>
        <dbReference type="Proteomes" id="UP000178517"/>
    </source>
</evidence>
<evidence type="ECO:0000313" key="1">
    <source>
        <dbReference type="EMBL" id="OGY64844.1"/>
    </source>
</evidence>